<evidence type="ECO:0000313" key="3">
    <source>
        <dbReference type="Proteomes" id="UP000834106"/>
    </source>
</evidence>
<evidence type="ECO:0000313" key="2">
    <source>
        <dbReference type="EMBL" id="CAI9769446.1"/>
    </source>
</evidence>
<proteinExistence type="predicted"/>
<sequence length="162" mass="16311">MEAPMKDPIVGKAAMASLVGARAGASLGAVAIAALMEATATRAAHAIFFISMVVAAARSGEKLGTITVSCLCGNGDDDGRCRVATKGGGIGKKILVSNLFGDRRALFMFVAVMATFSAAMAQDDLPMSPSPAPDHGAGYTLPVSAVVVGSSLVSSLLVLIKN</sequence>
<dbReference type="EMBL" id="OU503045">
    <property type="protein sequence ID" value="CAI9769446.1"/>
    <property type="molecule type" value="Genomic_DNA"/>
</dbReference>
<dbReference type="PANTHER" id="PTHR33659">
    <property type="entry name" value="PROTEIN, PUTATIVE-RELATED-RELATED"/>
    <property type="match status" value="1"/>
</dbReference>
<evidence type="ECO:0000256" key="1">
    <source>
        <dbReference type="SAM" id="Phobius"/>
    </source>
</evidence>
<keyword evidence="1" id="KW-0472">Membrane</keyword>
<feature type="transmembrane region" description="Helical" evidence="1">
    <location>
        <begin position="141"/>
        <end position="160"/>
    </location>
</feature>
<keyword evidence="3" id="KW-1185">Reference proteome</keyword>
<dbReference type="AlphaFoldDB" id="A0AAD1ZKJ6"/>
<organism evidence="2 3">
    <name type="scientific">Fraxinus pennsylvanica</name>
    <dbReference type="NCBI Taxonomy" id="56036"/>
    <lineage>
        <taxon>Eukaryota</taxon>
        <taxon>Viridiplantae</taxon>
        <taxon>Streptophyta</taxon>
        <taxon>Embryophyta</taxon>
        <taxon>Tracheophyta</taxon>
        <taxon>Spermatophyta</taxon>
        <taxon>Magnoliopsida</taxon>
        <taxon>eudicotyledons</taxon>
        <taxon>Gunneridae</taxon>
        <taxon>Pentapetalae</taxon>
        <taxon>asterids</taxon>
        <taxon>lamiids</taxon>
        <taxon>Lamiales</taxon>
        <taxon>Oleaceae</taxon>
        <taxon>Oleeae</taxon>
        <taxon>Fraxinus</taxon>
    </lineage>
</organism>
<name>A0AAD1ZKJ6_9LAMI</name>
<dbReference type="Proteomes" id="UP000834106">
    <property type="component" value="Chromosome 10"/>
</dbReference>
<keyword evidence="1" id="KW-0812">Transmembrane</keyword>
<feature type="transmembrane region" description="Helical" evidence="1">
    <location>
        <begin position="105"/>
        <end position="121"/>
    </location>
</feature>
<keyword evidence="1" id="KW-1133">Transmembrane helix</keyword>
<dbReference type="PANTHER" id="PTHR33659:SF11">
    <property type="entry name" value="TRANSMEMBRANE PROTEIN"/>
    <property type="match status" value="1"/>
</dbReference>
<accession>A0AAD1ZKJ6</accession>
<feature type="transmembrane region" description="Helical" evidence="1">
    <location>
        <begin position="12"/>
        <end position="34"/>
    </location>
</feature>
<protein>
    <submittedName>
        <fullName evidence="2">Uncharacterized protein</fullName>
    </submittedName>
</protein>
<gene>
    <name evidence="2" type="ORF">FPE_LOCUS16844</name>
</gene>
<reference evidence="2" key="1">
    <citation type="submission" date="2023-05" db="EMBL/GenBank/DDBJ databases">
        <authorList>
            <person name="Huff M."/>
        </authorList>
    </citation>
    <scope>NUCLEOTIDE SEQUENCE</scope>
</reference>